<dbReference type="EMBL" id="VCAZ01000026">
    <property type="protein sequence ID" value="TSL10141.1"/>
    <property type="molecule type" value="Genomic_DNA"/>
</dbReference>
<dbReference type="InterPro" id="IPR057358">
    <property type="entry name" value="UBL_ZFAND1-like"/>
</dbReference>
<sequence length="146" mass="15930">MLKVRAAWTSVSIVAGKVIGLRSETPAEGSNALISATERMYFKVFLPKHLNTSSLPMFFSSKWSVGKVVDFAAAQANLKNKNNVFTTKKLRLCHPETGEAFKVDSCLESLLSLSDSPLYSGGNIILEYLDKESSGVEDVTAYIASF</sequence>
<dbReference type="OrthoDB" id="431929at2759"/>
<feature type="domain" description="ZFAND1-like ubiquitin-like" evidence="1">
    <location>
        <begin position="58"/>
        <end position="130"/>
    </location>
</feature>
<protein>
    <submittedName>
        <fullName evidence="2">AN1-type zinc finger protein 1</fullName>
    </submittedName>
</protein>
<dbReference type="Proteomes" id="UP000319801">
    <property type="component" value="Unassembled WGS sequence"/>
</dbReference>
<organism evidence="2 3">
    <name type="scientific">Bagarius yarrelli</name>
    <name type="common">Goonch</name>
    <name type="synonym">Bagrus yarrelli</name>
    <dbReference type="NCBI Taxonomy" id="175774"/>
    <lineage>
        <taxon>Eukaryota</taxon>
        <taxon>Metazoa</taxon>
        <taxon>Chordata</taxon>
        <taxon>Craniata</taxon>
        <taxon>Vertebrata</taxon>
        <taxon>Euteleostomi</taxon>
        <taxon>Actinopterygii</taxon>
        <taxon>Neopterygii</taxon>
        <taxon>Teleostei</taxon>
        <taxon>Ostariophysi</taxon>
        <taxon>Siluriformes</taxon>
        <taxon>Sisoridae</taxon>
        <taxon>Sisorinae</taxon>
        <taxon>Bagarius</taxon>
    </lineage>
</organism>
<proteinExistence type="predicted"/>
<comment type="caution">
    <text evidence="2">The sequence shown here is derived from an EMBL/GenBank/DDBJ whole genome shotgun (WGS) entry which is preliminary data.</text>
</comment>
<accession>A0A556TXG8</accession>
<gene>
    <name evidence="2" type="ORF">Baya_6258</name>
</gene>
<keyword evidence="3" id="KW-1185">Reference proteome</keyword>
<name>A0A556TXG8_BAGYA</name>
<evidence type="ECO:0000313" key="3">
    <source>
        <dbReference type="Proteomes" id="UP000319801"/>
    </source>
</evidence>
<evidence type="ECO:0000313" key="2">
    <source>
        <dbReference type="EMBL" id="TSL10141.1"/>
    </source>
</evidence>
<evidence type="ECO:0000259" key="1">
    <source>
        <dbReference type="Pfam" id="PF25327"/>
    </source>
</evidence>
<dbReference type="Pfam" id="PF25327">
    <property type="entry name" value="UBL_ZFAND1"/>
    <property type="match status" value="1"/>
</dbReference>
<dbReference type="AlphaFoldDB" id="A0A556TXG8"/>
<reference evidence="2 3" key="1">
    <citation type="journal article" date="2019" name="Genome Biol. Evol.">
        <title>Whole-Genome Sequencing of the Giant Devil Catfish, Bagarius yarrelli.</title>
        <authorList>
            <person name="Jiang W."/>
            <person name="Lv Y."/>
            <person name="Cheng L."/>
            <person name="Yang K."/>
            <person name="Chao B."/>
            <person name="Wang X."/>
            <person name="Li Y."/>
            <person name="Pan X."/>
            <person name="You X."/>
            <person name="Zhang Y."/>
            <person name="Yang J."/>
            <person name="Li J."/>
            <person name="Zhang X."/>
            <person name="Liu S."/>
            <person name="Sun C."/>
            <person name="Yang J."/>
            <person name="Shi Q."/>
        </authorList>
    </citation>
    <scope>NUCLEOTIDE SEQUENCE [LARGE SCALE GENOMIC DNA]</scope>
    <source>
        <strain evidence="2">JWS20170419001</strain>
        <tissue evidence="2">Muscle</tissue>
    </source>
</reference>